<dbReference type="InterPro" id="IPR016162">
    <property type="entry name" value="Ald_DH_N"/>
</dbReference>
<keyword evidence="17" id="KW-1185">Reference proteome</keyword>
<dbReference type="InterPro" id="IPR036191">
    <property type="entry name" value="RRF_sf"/>
</dbReference>
<dbReference type="InterPro" id="IPR050740">
    <property type="entry name" value="Aldehyde_DH_Superfamily"/>
</dbReference>
<dbReference type="SUPFAM" id="SSF55194">
    <property type="entry name" value="Ribosome recycling factor, RRF"/>
    <property type="match status" value="1"/>
</dbReference>
<evidence type="ECO:0000256" key="2">
    <source>
        <dbReference type="ARBA" id="ARBA00009986"/>
    </source>
</evidence>
<evidence type="ECO:0000256" key="11">
    <source>
        <dbReference type="RuleBase" id="RU003345"/>
    </source>
</evidence>
<evidence type="ECO:0000313" key="16">
    <source>
        <dbReference type="EMBL" id="RGP77339.1"/>
    </source>
</evidence>
<dbReference type="InterPro" id="IPR029510">
    <property type="entry name" value="Ald_DH_CS_GLU"/>
</dbReference>
<feature type="transmembrane region" description="Helical" evidence="13">
    <location>
        <begin position="198"/>
        <end position="220"/>
    </location>
</feature>
<dbReference type="InterPro" id="IPR016160">
    <property type="entry name" value="Ald_DH_CS_CYS"/>
</dbReference>
<dbReference type="Pfam" id="PF00171">
    <property type="entry name" value="Aldedh"/>
    <property type="match status" value="1"/>
</dbReference>
<dbReference type="Pfam" id="PF01765">
    <property type="entry name" value="RRF"/>
    <property type="match status" value="1"/>
</dbReference>
<evidence type="ECO:0000256" key="6">
    <source>
        <dbReference type="ARBA" id="ARBA00030806"/>
    </source>
</evidence>
<dbReference type="Gene3D" id="1.10.132.20">
    <property type="entry name" value="Ribosome-recycling factor"/>
    <property type="match status" value="1"/>
</dbReference>
<evidence type="ECO:0000259" key="15">
    <source>
        <dbReference type="Pfam" id="PF01765"/>
    </source>
</evidence>
<evidence type="ECO:0000256" key="1">
    <source>
        <dbReference type="ARBA" id="ARBA00005176"/>
    </source>
</evidence>
<dbReference type="CDD" id="cd07103">
    <property type="entry name" value="ALDH_F5_SSADH_GabD"/>
    <property type="match status" value="1"/>
</dbReference>
<evidence type="ECO:0000313" key="17">
    <source>
        <dbReference type="Proteomes" id="UP000266234"/>
    </source>
</evidence>
<dbReference type="NCBIfam" id="TIGR01780">
    <property type="entry name" value="SSADH"/>
    <property type="match status" value="1"/>
</dbReference>
<keyword evidence="13" id="KW-0472">Membrane</keyword>
<dbReference type="PROSITE" id="PS00687">
    <property type="entry name" value="ALDEHYDE_DEHYDR_GLU"/>
    <property type="match status" value="1"/>
</dbReference>
<feature type="active site" evidence="10">
    <location>
        <position position="580"/>
    </location>
</feature>
<evidence type="ECO:0000256" key="10">
    <source>
        <dbReference type="PROSITE-ProRule" id="PRU10007"/>
    </source>
</evidence>
<feature type="region of interest" description="Disordered" evidence="12">
    <location>
        <begin position="1097"/>
        <end position="1116"/>
    </location>
</feature>
<dbReference type="PANTHER" id="PTHR43353">
    <property type="entry name" value="SUCCINATE-SEMIALDEHYDE DEHYDROGENASE, MITOCHONDRIAL"/>
    <property type="match status" value="1"/>
</dbReference>
<dbReference type="FunFam" id="3.40.309.10:FF:000004">
    <property type="entry name" value="Succinate-semialdehyde dehydrogenase I"/>
    <property type="match status" value="1"/>
</dbReference>
<feature type="transmembrane region" description="Helical" evidence="13">
    <location>
        <begin position="167"/>
        <end position="186"/>
    </location>
</feature>
<dbReference type="GO" id="GO:0005737">
    <property type="term" value="C:cytoplasm"/>
    <property type="evidence" value="ECO:0007669"/>
    <property type="project" value="TreeGrafter"/>
</dbReference>
<dbReference type="Gene3D" id="3.30.1360.40">
    <property type="match status" value="1"/>
</dbReference>
<dbReference type="FunFam" id="3.40.605.10:FF:000005">
    <property type="entry name" value="Succinate-semialdehyde dehydrogenase I"/>
    <property type="match status" value="1"/>
</dbReference>
<reference evidence="16 17" key="1">
    <citation type="journal article" date="2018" name="PLoS Pathog.">
        <title>Evolution of structural diversity of trichothecenes, a family of toxins produced by plant pathogenic and entomopathogenic fungi.</title>
        <authorList>
            <person name="Proctor R.H."/>
            <person name="McCormick S.P."/>
            <person name="Kim H.S."/>
            <person name="Cardoza R.E."/>
            <person name="Stanley A.M."/>
            <person name="Lindo L."/>
            <person name="Kelly A."/>
            <person name="Brown D.W."/>
            <person name="Lee T."/>
            <person name="Vaughan M.M."/>
            <person name="Alexander N.J."/>
            <person name="Busman M."/>
            <person name="Gutierrez S."/>
        </authorList>
    </citation>
    <scope>NUCLEOTIDE SEQUENCE [LARGE SCALE GENOMIC DNA]</scope>
    <source>
        <strain evidence="16 17">NRRL 20695</strain>
    </source>
</reference>
<evidence type="ECO:0000256" key="12">
    <source>
        <dbReference type="SAM" id="MobiDB-lite"/>
    </source>
</evidence>
<feature type="transmembrane region" description="Helical" evidence="13">
    <location>
        <begin position="37"/>
        <end position="58"/>
    </location>
</feature>
<evidence type="ECO:0000256" key="3">
    <source>
        <dbReference type="ARBA" id="ARBA00013051"/>
    </source>
</evidence>
<comment type="catalytic activity">
    <reaction evidence="8">
        <text>succinate semialdehyde + NAD(+) + H2O = succinate + NADH + 2 H(+)</text>
        <dbReference type="Rhea" id="RHEA:13217"/>
        <dbReference type="ChEBI" id="CHEBI:15377"/>
        <dbReference type="ChEBI" id="CHEBI:15378"/>
        <dbReference type="ChEBI" id="CHEBI:30031"/>
        <dbReference type="ChEBI" id="CHEBI:57540"/>
        <dbReference type="ChEBI" id="CHEBI:57706"/>
        <dbReference type="ChEBI" id="CHEBI:57945"/>
        <dbReference type="EC" id="1.2.1.16"/>
    </reaction>
</comment>
<evidence type="ECO:0000256" key="5">
    <source>
        <dbReference type="ARBA" id="ARBA00023002"/>
    </source>
</evidence>
<comment type="similarity">
    <text evidence="2 11">Belongs to the aldehyde dehydrogenase family.</text>
</comment>
<dbReference type="Gene3D" id="3.40.605.10">
    <property type="entry name" value="Aldehyde Dehydrogenase, Chain A, domain 1"/>
    <property type="match status" value="1"/>
</dbReference>
<feature type="transmembrane region" description="Helical" evidence="13">
    <location>
        <begin position="135"/>
        <end position="155"/>
    </location>
</feature>
<dbReference type="PANTHER" id="PTHR43353:SF5">
    <property type="entry name" value="SUCCINATE-SEMIALDEHYDE DEHYDROGENASE, MITOCHONDRIAL"/>
    <property type="match status" value="1"/>
</dbReference>
<keyword evidence="13" id="KW-1133">Transmembrane helix</keyword>
<dbReference type="Proteomes" id="UP000266234">
    <property type="component" value="Unassembled WGS sequence"/>
</dbReference>
<dbReference type="SUPFAM" id="SSF53720">
    <property type="entry name" value="ALDH-like"/>
    <property type="match status" value="1"/>
</dbReference>
<evidence type="ECO:0000256" key="4">
    <source>
        <dbReference type="ARBA" id="ARBA00019842"/>
    </source>
</evidence>
<dbReference type="UniPathway" id="UPA00733"/>
<proteinExistence type="inferred from homology"/>
<evidence type="ECO:0000259" key="14">
    <source>
        <dbReference type="Pfam" id="PF00171"/>
    </source>
</evidence>
<organism evidence="16 17">
    <name type="scientific">Fusarium longipes</name>
    <dbReference type="NCBI Taxonomy" id="694270"/>
    <lineage>
        <taxon>Eukaryota</taxon>
        <taxon>Fungi</taxon>
        <taxon>Dikarya</taxon>
        <taxon>Ascomycota</taxon>
        <taxon>Pezizomycotina</taxon>
        <taxon>Sordariomycetes</taxon>
        <taxon>Hypocreomycetidae</taxon>
        <taxon>Hypocreales</taxon>
        <taxon>Nectriaceae</taxon>
        <taxon>Fusarium</taxon>
    </lineage>
</organism>
<feature type="domain" description="Aldehyde dehydrogenase" evidence="14">
    <location>
        <begin position="342"/>
        <end position="803"/>
    </location>
</feature>
<dbReference type="InterPro" id="IPR023584">
    <property type="entry name" value="Ribosome_recyc_fac_dom"/>
</dbReference>
<evidence type="ECO:0000256" key="8">
    <source>
        <dbReference type="ARBA" id="ARBA00052698"/>
    </source>
</evidence>
<dbReference type="STRING" id="694270.A0A395SYZ0"/>
<gene>
    <name evidence="16" type="ORF">FLONG3_4574</name>
</gene>
<accession>A0A395SYZ0</accession>
<feature type="transmembrane region" description="Helical" evidence="13">
    <location>
        <begin position="102"/>
        <end position="123"/>
    </location>
</feature>
<dbReference type="Gene3D" id="3.40.309.10">
    <property type="entry name" value="Aldehyde Dehydrogenase, Chain A, domain 2"/>
    <property type="match status" value="1"/>
</dbReference>
<name>A0A395SYZ0_9HYPO</name>
<keyword evidence="13" id="KW-0812">Transmembrane</keyword>
<comment type="caution">
    <text evidence="16">The sequence shown here is derived from an EMBL/GenBank/DDBJ whole genome shotgun (WGS) entry which is preliminary data.</text>
</comment>
<sequence>MKLPFFSRSSQEHMDKPAKPNNYKVLFRKWPRKARKAVWWLMPLELMGVVPALVIFGISQPDLYRSDMWKIGWEHDPPLNSNPAIILYAYANHRPLPKIALVWTRTFTDFNVAISIISLFFLLGKLTAFIMKCWYPIFATFINASLVALYTVSTYGTIGPDYADSRYPASAAWYYRVGCGIARPYGKYKSCLIAKYSLVVCIYMLFIYLCNLGFSIYALLPNKINDVSDDDEEDEGSTTSEPKERGVWEMHNMKTPDARAMPYTPRTQAFHTLDRQLPLRSQQHRGTMALLQRLVAPSARGVLRQSPTITLMITRKASNASPPKLNDPSLLKQDVCYVNGEWVKAKSGKTFKVNDPSTGDLIGTCPEFDSKDARLAIRAAADAFPSFRNKTGRERSKLLRAWYDQMTANAEDIAKIITWENGKPMADAKGETTYAANFLEWFSEEAPRLYGDVIPSSVPGNRVWTIKEPVGVCGLITPWNFPAAMITRKIGPALAAGCTVVAKAPAETPFTSLALAELAHRAGIPKGVVNVVTSHENTPELGKLLTSDPTIRKVSFTGSTNVGKLLMEQSASTLKKLSLELGGNAPFIVFDDADVDAAVAGAIASKFRSSGQTCVCANRIYIQRGIYDEFVSKFTEKVKSFSVGNGFDQGVTHGPLIHDKAIEKVEAHVKDAEKKGGKVTIGGKRLDDLGSNFYAPTVIRDMTPEMDMASQETFGPVAGLFPFETEEEVVKMANNTEVGLAGYFFSRDLERVYRIAESLEVGMVGVNTGLISDAAAPFGGVKESGFGREGSLYGTSEYQITKMITYGGMGADASDFHNDSGLMNFDLDLDLRSTQNRFNHNTLFEMAFSRANAPLRTCLRQLVRSEGPAPLRSIATSPRTFSTSPFLLKKRKISAPANSPNSANAKAAAGSMNKAEYDTAKVPMPDPEDPLDFTAVIAAYAPIDAHFKTQLAGMIHGGRFNPTNLGSLPVAIKDEEGADATFPLRELAQVVPRSGRAISLLVNDKEYIKPIMSAVQSSREFNQQPQRSEDNELELLLKVELERKDDVERRIKEAVQQWKDRIRNARSRHEKTLKDWKKNGTVLPDIVKKAEKELQKVQDKKMKEIDQEEAQTIRQL</sequence>
<dbReference type="PROSITE" id="PS00070">
    <property type="entry name" value="ALDEHYDE_DEHYDR_CYS"/>
    <property type="match status" value="1"/>
</dbReference>
<evidence type="ECO:0000256" key="7">
    <source>
        <dbReference type="ARBA" id="ARBA00050387"/>
    </source>
</evidence>
<dbReference type="OrthoDB" id="310895at2759"/>
<keyword evidence="5 11" id="KW-0560">Oxidoreductase</keyword>
<dbReference type="AlphaFoldDB" id="A0A395SYZ0"/>
<dbReference type="InterPro" id="IPR015590">
    <property type="entry name" value="Aldehyde_DH_dom"/>
</dbReference>
<evidence type="ECO:0000256" key="9">
    <source>
        <dbReference type="ARBA" id="ARBA00067047"/>
    </source>
</evidence>
<dbReference type="EMBL" id="PXOG01000098">
    <property type="protein sequence ID" value="RGP77339.1"/>
    <property type="molecule type" value="Genomic_DNA"/>
</dbReference>
<comment type="pathway">
    <text evidence="1">Amino-acid degradation; 4-aminobutanoate degradation.</text>
</comment>
<protein>
    <recommendedName>
        <fullName evidence="4">Succinate-semialdehyde dehydrogenase, mitochondrial</fullName>
        <ecNumber evidence="9">1.2.1.16</ecNumber>
        <ecNumber evidence="3">1.2.1.24</ecNumber>
    </recommendedName>
    <alternativeName>
        <fullName evidence="6">NAD(+)-dependent succinic semialdehyde dehydrogenase</fullName>
    </alternativeName>
</protein>
<comment type="catalytic activity">
    <reaction evidence="7">
        <text>succinate semialdehyde + NADP(+) + H2O = succinate + NADPH + 2 H(+)</text>
        <dbReference type="Rhea" id="RHEA:13213"/>
        <dbReference type="ChEBI" id="CHEBI:15377"/>
        <dbReference type="ChEBI" id="CHEBI:15378"/>
        <dbReference type="ChEBI" id="CHEBI:30031"/>
        <dbReference type="ChEBI" id="CHEBI:57706"/>
        <dbReference type="ChEBI" id="CHEBI:57783"/>
        <dbReference type="ChEBI" id="CHEBI:58349"/>
        <dbReference type="EC" id="1.2.1.16"/>
    </reaction>
</comment>
<dbReference type="GO" id="GO:0009450">
    <property type="term" value="P:gamma-aminobutyric acid catabolic process"/>
    <property type="evidence" value="ECO:0007669"/>
    <property type="project" value="UniProtKB-UniPathway"/>
</dbReference>
<evidence type="ECO:0000256" key="13">
    <source>
        <dbReference type="SAM" id="Phobius"/>
    </source>
</evidence>
<dbReference type="InterPro" id="IPR016163">
    <property type="entry name" value="Ald_DH_C"/>
</dbReference>
<feature type="domain" description="Ribosome recycling factor" evidence="15">
    <location>
        <begin position="948"/>
        <end position="1111"/>
    </location>
</feature>
<dbReference type="InterPro" id="IPR016161">
    <property type="entry name" value="Ald_DH/histidinol_DH"/>
</dbReference>
<dbReference type="EC" id="1.2.1.16" evidence="9"/>
<dbReference type="GO" id="GO:0004777">
    <property type="term" value="F:succinate-semialdehyde dehydrogenase (NAD+) activity"/>
    <property type="evidence" value="ECO:0007669"/>
    <property type="project" value="UniProtKB-EC"/>
</dbReference>
<dbReference type="InterPro" id="IPR010102">
    <property type="entry name" value="Succ_semiAld_DH"/>
</dbReference>
<dbReference type="EC" id="1.2.1.24" evidence="3"/>
<dbReference type="CDD" id="cd06503">
    <property type="entry name" value="ATP-synt_Fo_b"/>
    <property type="match status" value="1"/>
</dbReference>